<comment type="caution">
    <text evidence="1">The sequence shown here is derived from an EMBL/GenBank/DDBJ whole genome shotgun (WGS) entry which is preliminary data.</text>
</comment>
<reference evidence="1 2" key="1">
    <citation type="submission" date="2018-06" db="EMBL/GenBank/DDBJ databases">
        <title>Genomic Encyclopedia of Archaeal and Bacterial Type Strains, Phase II (KMG-II): from individual species to whole genera.</title>
        <authorList>
            <person name="Goeker M."/>
        </authorList>
    </citation>
    <scope>NUCLEOTIDE SEQUENCE [LARGE SCALE GENOMIC DNA]</scope>
    <source>
        <strain evidence="1 2">DSM 23857</strain>
    </source>
</reference>
<keyword evidence="2" id="KW-1185">Reference proteome</keyword>
<proteinExistence type="predicted"/>
<gene>
    <name evidence="1" type="ORF">LX64_00173</name>
</gene>
<organism evidence="1 2">
    <name type="scientific">Chitinophaga skermanii</name>
    <dbReference type="NCBI Taxonomy" id="331697"/>
    <lineage>
        <taxon>Bacteria</taxon>
        <taxon>Pseudomonadati</taxon>
        <taxon>Bacteroidota</taxon>
        <taxon>Chitinophagia</taxon>
        <taxon>Chitinophagales</taxon>
        <taxon>Chitinophagaceae</taxon>
        <taxon>Chitinophaga</taxon>
    </lineage>
</organism>
<accession>A0A327R132</accession>
<evidence type="ECO:0000313" key="1">
    <source>
        <dbReference type="EMBL" id="RAJ10569.1"/>
    </source>
</evidence>
<evidence type="ECO:0000313" key="2">
    <source>
        <dbReference type="Proteomes" id="UP000249547"/>
    </source>
</evidence>
<name>A0A327R132_9BACT</name>
<dbReference type="Proteomes" id="UP000249547">
    <property type="component" value="Unassembled WGS sequence"/>
</dbReference>
<dbReference type="AlphaFoldDB" id="A0A327R132"/>
<sequence length="115" mass="13340">MSKKQLNHHHYDHPAKRWHGLKSVDVSKNLYIASSRTTVNTDVTRSQIMHQILDISNKRSWVMKAMHMGISQALQQSQGAENDFLTNLQQEDLNQVQLDLALHADILLQQWQSLR</sequence>
<dbReference type="EMBL" id="QLLL01000001">
    <property type="protein sequence ID" value="RAJ10569.1"/>
    <property type="molecule type" value="Genomic_DNA"/>
</dbReference>
<dbReference type="RefSeq" id="WP_111595713.1">
    <property type="nucleotide sequence ID" value="NZ_QLLL01000001.1"/>
</dbReference>
<protein>
    <submittedName>
        <fullName evidence="1">Uncharacterized protein</fullName>
    </submittedName>
</protein>